<dbReference type="STRING" id="645134.A0A0L0H7I8"/>
<feature type="transmembrane region" description="Helical" evidence="12">
    <location>
        <begin position="771"/>
        <end position="798"/>
    </location>
</feature>
<evidence type="ECO:0000256" key="9">
    <source>
        <dbReference type="ARBA" id="ARBA00023214"/>
    </source>
</evidence>
<dbReference type="Proteomes" id="UP000053201">
    <property type="component" value="Unassembled WGS sequence"/>
</dbReference>
<dbReference type="SUPFAM" id="SSF81340">
    <property type="entry name" value="Clc chloride channel"/>
    <property type="match status" value="2"/>
</dbReference>
<dbReference type="RefSeq" id="XP_016604974.1">
    <property type="nucleotide sequence ID" value="XM_016755917.1"/>
</dbReference>
<feature type="transmembrane region" description="Helical" evidence="12">
    <location>
        <begin position="804"/>
        <end position="822"/>
    </location>
</feature>
<feature type="transmembrane region" description="Helical" evidence="12">
    <location>
        <begin position="255"/>
        <end position="275"/>
    </location>
</feature>
<dbReference type="PANTHER" id="PTHR11689:SF136">
    <property type="entry name" value="H(+)_CL(-) EXCHANGE TRANSPORTER 7"/>
    <property type="match status" value="1"/>
</dbReference>
<dbReference type="Gene3D" id="1.10.3080.10">
    <property type="entry name" value="Clc chloride channel"/>
    <property type="match status" value="2"/>
</dbReference>
<reference evidence="14 15" key="1">
    <citation type="submission" date="2009-08" db="EMBL/GenBank/DDBJ databases">
        <title>The Genome Sequence of Spizellomyces punctatus strain DAOM BR117.</title>
        <authorList>
            <consortium name="The Broad Institute Genome Sequencing Platform"/>
            <person name="Russ C."/>
            <person name="Cuomo C."/>
            <person name="Shea T."/>
            <person name="Young S.K."/>
            <person name="Zeng Q."/>
            <person name="Koehrsen M."/>
            <person name="Haas B."/>
            <person name="Borodovsky M."/>
            <person name="Guigo R."/>
            <person name="Alvarado L."/>
            <person name="Berlin A."/>
            <person name="Bochicchio J."/>
            <person name="Borenstein D."/>
            <person name="Chapman S."/>
            <person name="Chen Z."/>
            <person name="Engels R."/>
            <person name="Freedman E."/>
            <person name="Gellesch M."/>
            <person name="Goldberg J."/>
            <person name="Griggs A."/>
            <person name="Gujja S."/>
            <person name="Heiman D."/>
            <person name="Hepburn T."/>
            <person name="Howarth C."/>
            <person name="Jen D."/>
            <person name="Larson L."/>
            <person name="Lewis B."/>
            <person name="Mehta T."/>
            <person name="Park D."/>
            <person name="Pearson M."/>
            <person name="Roberts A."/>
            <person name="Saif S."/>
            <person name="Shenoy N."/>
            <person name="Sisk P."/>
            <person name="Stolte C."/>
            <person name="Sykes S."/>
            <person name="Thomson T."/>
            <person name="Walk T."/>
            <person name="White J."/>
            <person name="Yandava C."/>
            <person name="Burger G."/>
            <person name="Gray M.W."/>
            <person name="Holland P.W.H."/>
            <person name="King N."/>
            <person name="Lang F.B.F."/>
            <person name="Roger A.J."/>
            <person name="Ruiz-Trillo I."/>
            <person name="Lander E."/>
            <person name="Nusbaum C."/>
        </authorList>
    </citation>
    <scope>NUCLEOTIDE SEQUENCE [LARGE SCALE GENOMIC DNA]</scope>
    <source>
        <strain evidence="14 15">DAOM BR117</strain>
    </source>
</reference>
<dbReference type="InParanoid" id="A0A0L0H7I8"/>
<organism evidence="14 15">
    <name type="scientific">Spizellomyces punctatus (strain DAOM BR117)</name>
    <dbReference type="NCBI Taxonomy" id="645134"/>
    <lineage>
        <taxon>Eukaryota</taxon>
        <taxon>Fungi</taxon>
        <taxon>Fungi incertae sedis</taxon>
        <taxon>Chytridiomycota</taxon>
        <taxon>Chytridiomycota incertae sedis</taxon>
        <taxon>Chytridiomycetes</taxon>
        <taxon>Spizellomycetales</taxon>
        <taxon>Spizellomycetaceae</taxon>
        <taxon>Spizellomyces</taxon>
    </lineage>
</organism>
<dbReference type="SUPFAM" id="SSF54631">
    <property type="entry name" value="CBS-domain pair"/>
    <property type="match status" value="1"/>
</dbReference>
<evidence type="ECO:0000259" key="13">
    <source>
        <dbReference type="PROSITE" id="PS51371"/>
    </source>
</evidence>
<dbReference type="GO" id="GO:0015108">
    <property type="term" value="F:chloride transmembrane transporter activity"/>
    <property type="evidence" value="ECO:0007669"/>
    <property type="project" value="InterPro"/>
</dbReference>
<evidence type="ECO:0000256" key="12">
    <source>
        <dbReference type="SAM" id="Phobius"/>
    </source>
</evidence>
<dbReference type="InterPro" id="IPR051280">
    <property type="entry name" value="Cl-channel/antiporter"/>
</dbReference>
<feature type="compositionally biased region" description="Polar residues" evidence="11">
    <location>
        <begin position="557"/>
        <end position="566"/>
    </location>
</feature>
<name>A0A0L0H7I8_SPIPD</name>
<feature type="transmembrane region" description="Helical" evidence="12">
    <location>
        <begin position="739"/>
        <end position="759"/>
    </location>
</feature>
<keyword evidence="3 12" id="KW-0812">Transmembrane</keyword>
<evidence type="ECO:0000256" key="6">
    <source>
        <dbReference type="ARBA" id="ARBA00023065"/>
    </source>
</evidence>
<evidence type="ECO:0000256" key="4">
    <source>
        <dbReference type="ARBA" id="ARBA00022737"/>
    </source>
</evidence>
<keyword evidence="15" id="KW-1185">Reference proteome</keyword>
<dbReference type="InterPro" id="IPR001807">
    <property type="entry name" value="ClC"/>
</dbReference>
<keyword evidence="9" id="KW-0868">Chloride</keyword>
<dbReference type="InterPro" id="IPR000644">
    <property type="entry name" value="CBS_dom"/>
</dbReference>
<evidence type="ECO:0000256" key="11">
    <source>
        <dbReference type="SAM" id="MobiDB-lite"/>
    </source>
</evidence>
<keyword evidence="4" id="KW-0677">Repeat</keyword>
<dbReference type="SMART" id="SM00116">
    <property type="entry name" value="CBS"/>
    <property type="match status" value="1"/>
</dbReference>
<dbReference type="Gene3D" id="3.10.580.10">
    <property type="entry name" value="CBS-domain"/>
    <property type="match status" value="1"/>
</dbReference>
<feature type="transmembrane region" description="Helical" evidence="12">
    <location>
        <begin position="79"/>
        <end position="101"/>
    </location>
</feature>
<evidence type="ECO:0000313" key="14">
    <source>
        <dbReference type="EMBL" id="KNC96934.1"/>
    </source>
</evidence>
<evidence type="ECO:0000256" key="2">
    <source>
        <dbReference type="ARBA" id="ARBA00022448"/>
    </source>
</evidence>
<feature type="compositionally biased region" description="Basic and acidic residues" evidence="11">
    <location>
        <begin position="1154"/>
        <end position="1178"/>
    </location>
</feature>
<dbReference type="OMA" id="HWRQGHY"/>
<dbReference type="PANTHER" id="PTHR11689">
    <property type="entry name" value="CHLORIDE CHANNEL PROTEIN CLC FAMILY MEMBER"/>
    <property type="match status" value="1"/>
</dbReference>
<feature type="compositionally biased region" description="Polar residues" evidence="11">
    <location>
        <begin position="627"/>
        <end position="652"/>
    </location>
</feature>
<dbReference type="EMBL" id="KQ257466">
    <property type="protein sequence ID" value="KNC96934.1"/>
    <property type="molecule type" value="Genomic_DNA"/>
</dbReference>
<feature type="compositionally biased region" description="Basic and acidic residues" evidence="11">
    <location>
        <begin position="1050"/>
        <end position="1065"/>
    </location>
</feature>
<keyword evidence="8 12" id="KW-0472">Membrane</keyword>
<dbReference type="OrthoDB" id="428525at2759"/>
<feature type="transmembrane region" description="Helical" evidence="12">
    <location>
        <begin position="714"/>
        <end position="733"/>
    </location>
</feature>
<dbReference type="GeneID" id="27690955"/>
<feature type="region of interest" description="Disordered" evidence="11">
    <location>
        <begin position="1141"/>
        <end position="1178"/>
    </location>
</feature>
<evidence type="ECO:0000256" key="7">
    <source>
        <dbReference type="ARBA" id="ARBA00023122"/>
    </source>
</evidence>
<feature type="region of interest" description="Disordered" evidence="11">
    <location>
        <begin position="1050"/>
        <end position="1080"/>
    </location>
</feature>
<feature type="transmembrane region" description="Helical" evidence="12">
    <location>
        <begin position="440"/>
        <end position="460"/>
    </location>
</feature>
<keyword evidence="7 10" id="KW-0129">CBS domain</keyword>
<feature type="region of interest" description="Disordered" evidence="11">
    <location>
        <begin position="604"/>
        <end position="652"/>
    </location>
</feature>
<dbReference type="InterPro" id="IPR046342">
    <property type="entry name" value="CBS_dom_sf"/>
</dbReference>
<dbReference type="eggNOG" id="KOG0474">
    <property type="taxonomic scope" value="Eukaryota"/>
</dbReference>
<feature type="domain" description="CBS" evidence="13">
    <location>
        <begin position="939"/>
        <end position="996"/>
    </location>
</feature>
<feature type="compositionally biased region" description="Basic and acidic residues" evidence="11">
    <location>
        <begin position="547"/>
        <end position="556"/>
    </location>
</feature>
<evidence type="ECO:0000256" key="5">
    <source>
        <dbReference type="ARBA" id="ARBA00022989"/>
    </source>
</evidence>
<evidence type="ECO:0000256" key="1">
    <source>
        <dbReference type="ARBA" id="ARBA00004141"/>
    </source>
</evidence>
<evidence type="ECO:0000256" key="8">
    <source>
        <dbReference type="ARBA" id="ARBA00023136"/>
    </source>
</evidence>
<evidence type="ECO:0000256" key="3">
    <source>
        <dbReference type="ARBA" id="ARBA00022692"/>
    </source>
</evidence>
<keyword evidence="5 12" id="KW-1133">Transmembrane helix</keyword>
<keyword evidence="2" id="KW-0813">Transport</keyword>
<gene>
    <name evidence="14" type="ORF">SPPG_07758</name>
</gene>
<dbReference type="Pfam" id="PF00654">
    <property type="entry name" value="Voltage_CLC"/>
    <property type="match status" value="2"/>
</dbReference>
<evidence type="ECO:0000313" key="15">
    <source>
        <dbReference type="Proteomes" id="UP000053201"/>
    </source>
</evidence>
<feature type="region of interest" description="Disordered" evidence="11">
    <location>
        <begin position="547"/>
        <end position="566"/>
    </location>
</feature>
<dbReference type="InterPro" id="IPR014743">
    <property type="entry name" value="Cl-channel_core"/>
</dbReference>
<sequence>MAQKQEPFASRAATIARKVLLRHPVRANTLYNTVDPEHDHEVHAKFKPYESIAFEEPDGPGLRKHYRHQTRLTRIIQELLQYLLACVITLAISWLYVLLFFGSEKLAEARIEHYTELIEEGHRLEAVLYALWTCLLAALLPALVVLIWAPGVTGSGMVELIAFLNGANSITKSTLMNMAARFLGIFGIAVAGLYSGIDGPMAMIGASLAIFIVQLVRKVPVFRRFFYGESHPKHLDAGPAAAAGRNALFSFLEQTALRLFATIGAAVAIAAIFRSPLGGVMFTLEETMSFFEPRIMIRTLFCTVIAFLVVGFEVAKHFHSLDTVQVGENAGSLEFTLFPVNVDCNRINPLTPGKLLLLLGLFVSLGVVMAFVGTLWNNLLSMVQNLRLPYTVRNLEQTAAASSWVRHSQEETTDGGKGKPRKLVAVASDKLKSRRGLFTFIRLVEVAVVCIITTLIVVLLPTAPGVDPCLPLSTVTDHVRDTTPTECLEGVEINSTAISDSKLRECLRGFGGVCLPPDLKNEYEHSIIHSFYRPVEVEAARNRTIIEEQPGGREGHQSTISNGPAHLTSSIASNALPTFDETASAFLPFSESRGVRMGLRVRRLTRRQEHGNPGGHESTDRPASREPSPSSNAPSGEHSPSPSEANGHGNNTGDVKLATLDMLIPQADLHAQHAKVDQEGQCYYQVRSLMYSTPEKQLKLLLTRGLYQLFDIRSLGIFLGVYLLLSLITYYIALPTDLVIPNLIMGAVTGRILGVAWNYMRGSSAIDPGLIALIGMASLWSATSRLTLTVIVICFELTGDFDAIPGLIIVCFTSAWVSSFLGESLYHLEMHNNHTPFLPPEPSHQLRTICVRKLMSHKNMVVLTSTARLSACAEAIQSGHNGFPVCEKLMVEDSHGRQVVRYRPVGFVYRDLLSETLTSLCETKTYDPTSTRIDMTAIMNVSPTIVREDATAAKVFSVVRSLGLRHVMVVDRDGFLVGLVTRKDLLRGMHGDDHHSHNAKRKDTKGFSKTIKGRAKTYGQGHGSGDLIVSERGGGGDEELGTVIKPAEGDSAGKEKIESARDEGSQHVLRQVSEETVSPTAAQLREHEGIVGVELRHSPQEVTPVDPLAQAGGQSSEQSWSTQGGLLRLRTVRSSVAAVRLDSMDTESDNEEEADHRRWSRDDDCVFDGEEHRFGRGT</sequence>
<feature type="transmembrane region" description="Helical" evidence="12">
    <location>
        <begin position="355"/>
        <end position="376"/>
    </location>
</feature>
<dbReference type="VEuPathDB" id="FungiDB:SPPG_07758"/>
<accession>A0A0L0H7I8</accession>
<protein>
    <recommendedName>
        <fullName evidence="13">CBS domain-containing protein</fullName>
    </recommendedName>
</protein>
<evidence type="ECO:0000256" key="10">
    <source>
        <dbReference type="PROSITE-ProRule" id="PRU00703"/>
    </source>
</evidence>
<dbReference type="Pfam" id="PF00571">
    <property type="entry name" value="CBS"/>
    <property type="match status" value="1"/>
</dbReference>
<feature type="compositionally biased region" description="Acidic residues" evidence="11">
    <location>
        <begin position="1144"/>
        <end position="1153"/>
    </location>
</feature>
<feature type="transmembrane region" description="Helical" evidence="12">
    <location>
        <begin position="174"/>
        <end position="194"/>
    </location>
</feature>
<feature type="transmembrane region" description="Helical" evidence="12">
    <location>
        <begin position="295"/>
        <end position="315"/>
    </location>
</feature>
<dbReference type="GO" id="GO:0016020">
    <property type="term" value="C:membrane"/>
    <property type="evidence" value="ECO:0007669"/>
    <property type="project" value="UniProtKB-SubCell"/>
</dbReference>
<comment type="subcellular location">
    <subcellularLocation>
        <location evidence="1">Membrane</location>
        <topology evidence="1">Multi-pass membrane protein</topology>
    </subcellularLocation>
</comment>
<proteinExistence type="predicted"/>
<dbReference type="PROSITE" id="PS51371">
    <property type="entry name" value="CBS"/>
    <property type="match status" value="1"/>
</dbReference>
<dbReference type="AlphaFoldDB" id="A0A0L0H7I8"/>
<feature type="transmembrane region" description="Helical" evidence="12">
    <location>
        <begin position="129"/>
        <end position="153"/>
    </location>
</feature>
<keyword evidence="6" id="KW-0406">Ion transport</keyword>